<feature type="region of interest" description="Disordered" evidence="1">
    <location>
        <begin position="1"/>
        <end position="77"/>
    </location>
</feature>
<dbReference type="Proteomes" id="UP000441523">
    <property type="component" value="Unassembled WGS sequence"/>
</dbReference>
<accession>A0A6N6MR35</accession>
<protein>
    <submittedName>
        <fullName evidence="2">AbrB family transcriptional regulator</fullName>
    </submittedName>
</protein>
<reference evidence="2 3" key="1">
    <citation type="submission" date="2019-09" db="EMBL/GenBank/DDBJ databases">
        <title>YIM 132548 draft genome.</title>
        <authorList>
            <person name="Jiang L."/>
        </authorList>
    </citation>
    <scope>NUCLEOTIDE SEQUENCE [LARGE SCALE GENOMIC DNA]</scope>
    <source>
        <strain evidence="2 3">YIM 132548</strain>
    </source>
</reference>
<evidence type="ECO:0000313" key="3">
    <source>
        <dbReference type="Proteomes" id="UP000441523"/>
    </source>
</evidence>
<evidence type="ECO:0000256" key="1">
    <source>
        <dbReference type="SAM" id="MobiDB-lite"/>
    </source>
</evidence>
<sequence>MDDRSVRIACAQGSAKSRTVRPSAVRERLGHPPGDRSRAVPIPEGIRIETAPRDVDDPFAASTDWNGAIDDEDDADL</sequence>
<organism evidence="2 3">
    <name type="scientific">Methylobacterium planeticum</name>
    <dbReference type="NCBI Taxonomy" id="2615211"/>
    <lineage>
        <taxon>Bacteria</taxon>
        <taxon>Pseudomonadati</taxon>
        <taxon>Pseudomonadota</taxon>
        <taxon>Alphaproteobacteria</taxon>
        <taxon>Hyphomicrobiales</taxon>
        <taxon>Methylobacteriaceae</taxon>
        <taxon>Methylobacterium</taxon>
    </lineage>
</organism>
<gene>
    <name evidence="2" type="ORF">F6X51_20905</name>
</gene>
<dbReference type="EMBL" id="VZZJ01000022">
    <property type="protein sequence ID" value="KAB1070978.1"/>
    <property type="molecule type" value="Genomic_DNA"/>
</dbReference>
<feature type="compositionally biased region" description="Basic and acidic residues" evidence="1">
    <location>
        <begin position="46"/>
        <end position="56"/>
    </location>
</feature>
<keyword evidence="3" id="KW-1185">Reference proteome</keyword>
<proteinExistence type="predicted"/>
<evidence type="ECO:0000313" key="2">
    <source>
        <dbReference type="EMBL" id="KAB1070978.1"/>
    </source>
</evidence>
<feature type="compositionally biased region" description="Basic and acidic residues" evidence="1">
    <location>
        <begin position="24"/>
        <end position="38"/>
    </location>
</feature>
<dbReference type="AlphaFoldDB" id="A0A6N6MR35"/>
<comment type="caution">
    <text evidence="2">The sequence shown here is derived from an EMBL/GenBank/DDBJ whole genome shotgun (WGS) entry which is preliminary data.</text>
</comment>
<name>A0A6N6MR35_9HYPH</name>
<dbReference type="RefSeq" id="WP_150965616.1">
    <property type="nucleotide sequence ID" value="NZ_VZZJ01000022.1"/>
</dbReference>